<evidence type="ECO:0000256" key="4">
    <source>
        <dbReference type="ARBA" id="ARBA00022692"/>
    </source>
</evidence>
<sequence>MIRARLQPVPLLVLTVIWVCLWGEITPVLVVGGLLLSALVLLAFPLPRLTLGLRPRPLALLWLLVTFLGELVWASLQVAWLSVRPGPAATGTELEVLLNTDHDLVRTLTSEITTLVPGSVITDLDGRRMRVHVIDVHTPEGRAAAVERVLRTERRVMHAFGLEPGPAAAGPAAPGGRP</sequence>
<dbReference type="InterPro" id="IPR002758">
    <property type="entry name" value="Cation_antiport_E"/>
</dbReference>
<evidence type="ECO:0000256" key="2">
    <source>
        <dbReference type="ARBA" id="ARBA00006228"/>
    </source>
</evidence>
<comment type="subcellular location">
    <subcellularLocation>
        <location evidence="1">Cell membrane</location>
        <topology evidence="1">Multi-pass membrane protein</topology>
    </subcellularLocation>
</comment>
<evidence type="ECO:0000256" key="1">
    <source>
        <dbReference type="ARBA" id="ARBA00004651"/>
    </source>
</evidence>
<proteinExistence type="inferred from homology"/>
<evidence type="ECO:0000313" key="9">
    <source>
        <dbReference type="Proteomes" id="UP000435304"/>
    </source>
</evidence>
<dbReference type="GO" id="GO:0008324">
    <property type="term" value="F:monoatomic cation transmembrane transporter activity"/>
    <property type="evidence" value="ECO:0007669"/>
    <property type="project" value="InterPro"/>
</dbReference>
<gene>
    <name evidence="8" type="ORF">GC722_04135</name>
</gene>
<evidence type="ECO:0000256" key="3">
    <source>
        <dbReference type="ARBA" id="ARBA00022475"/>
    </source>
</evidence>
<dbReference type="PANTHER" id="PTHR34584">
    <property type="entry name" value="NA(+)/H(+) ANTIPORTER SUBUNIT E1"/>
    <property type="match status" value="1"/>
</dbReference>
<evidence type="ECO:0000256" key="6">
    <source>
        <dbReference type="ARBA" id="ARBA00023136"/>
    </source>
</evidence>
<feature type="transmembrane region" description="Helical" evidence="7">
    <location>
        <begin position="57"/>
        <end position="76"/>
    </location>
</feature>
<evidence type="ECO:0000256" key="7">
    <source>
        <dbReference type="SAM" id="Phobius"/>
    </source>
</evidence>
<dbReference type="EMBL" id="WPCU01000004">
    <property type="protein sequence ID" value="MVA75221.1"/>
    <property type="molecule type" value="Genomic_DNA"/>
</dbReference>
<dbReference type="PANTHER" id="PTHR34584:SF1">
    <property type="entry name" value="NA(+)_H(+) ANTIPORTER SUBUNIT E1"/>
    <property type="match status" value="1"/>
</dbReference>
<reference evidence="8 9" key="1">
    <citation type="submission" date="2019-12" db="EMBL/GenBank/DDBJ databases">
        <title>Auraticoccus cholistani sp. nov., an actinomycete isolated from soil of Cholistan desert.</title>
        <authorList>
            <person name="Cheema M.T."/>
        </authorList>
    </citation>
    <scope>NUCLEOTIDE SEQUENCE [LARGE SCALE GENOMIC DNA]</scope>
    <source>
        <strain evidence="8 9">F435</strain>
    </source>
</reference>
<dbReference type="Pfam" id="PF01899">
    <property type="entry name" value="MNHE"/>
    <property type="match status" value="1"/>
</dbReference>
<keyword evidence="9" id="KW-1185">Reference proteome</keyword>
<keyword evidence="5 7" id="KW-1133">Transmembrane helix</keyword>
<organism evidence="8 9">
    <name type="scientific">Auraticoccus cholistanensis</name>
    <dbReference type="NCBI Taxonomy" id="2656650"/>
    <lineage>
        <taxon>Bacteria</taxon>
        <taxon>Bacillati</taxon>
        <taxon>Actinomycetota</taxon>
        <taxon>Actinomycetes</taxon>
        <taxon>Propionibacteriales</taxon>
        <taxon>Propionibacteriaceae</taxon>
        <taxon>Auraticoccus</taxon>
    </lineage>
</organism>
<evidence type="ECO:0000313" key="8">
    <source>
        <dbReference type="EMBL" id="MVA75221.1"/>
    </source>
</evidence>
<feature type="transmembrane region" description="Helical" evidence="7">
    <location>
        <begin position="12"/>
        <end position="45"/>
    </location>
</feature>
<dbReference type="AlphaFoldDB" id="A0A6A9URD3"/>
<comment type="similarity">
    <text evidence="2">Belongs to the CPA3 antiporters (TC 2.A.63) subunit E family.</text>
</comment>
<dbReference type="Proteomes" id="UP000435304">
    <property type="component" value="Unassembled WGS sequence"/>
</dbReference>
<comment type="caution">
    <text evidence="8">The sequence shown here is derived from an EMBL/GenBank/DDBJ whole genome shotgun (WGS) entry which is preliminary data.</text>
</comment>
<accession>A0A6A9URD3</accession>
<evidence type="ECO:0000256" key="5">
    <source>
        <dbReference type="ARBA" id="ARBA00022989"/>
    </source>
</evidence>
<keyword evidence="4 7" id="KW-0812">Transmembrane</keyword>
<keyword evidence="6 7" id="KW-0472">Membrane</keyword>
<protein>
    <submittedName>
        <fullName evidence="8">Na+/H+ antiporter subunit E</fullName>
    </submittedName>
</protein>
<name>A0A6A9URD3_9ACTN</name>
<keyword evidence="3" id="KW-1003">Cell membrane</keyword>
<dbReference type="GO" id="GO:0005886">
    <property type="term" value="C:plasma membrane"/>
    <property type="evidence" value="ECO:0007669"/>
    <property type="project" value="UniProtKB-SubCell"/>
</dbReference>
<dbReference type="RefSeq" id="WP_156608200.1">
    <property type="nucleotide sequence ID" value="NZ_WPCU01000004.1"/>
</dbReference>